<gene>
    <name evidence="1" type="ORF">Vau01_119420</name>
</gene>
<accession>A0A8J3ZIH2</accession>
<evidence type="ECO:0000313" key="2">
    <source>
        <dbReference type="Proteomes" id="UP000612585"/>
    </source>
</evidence>
<organism evidence="1 2">
    <name type="scientific">Virgisporangium aurantiacum</name>
    <dbReference type="NCBI Taxonomy" id="175570"/>
    <lineage>
        <taxon>Bacteria</taxon>
        <taxon>Bacillati</taxon>
        <taxon>Actinomycetota</taxon>
        <taxon>Actinomycetes</taxon>
        <taxon>Micromonosporales</taxon>
        <taxon>Micromonosporaceae</taxon>
        <taxon>Virgisporangium</taxon>
    </lineage>
</organism>
<dbReference type="AlphaFoldDB" id="A0A8J3ZIH2"/>
<sequence>MLAEGAVPGKRRLESRMTGATVVVAGDGDPIVRTDVPLPVWQCRGVNEVPTDYPGGAAGEAAARAFWRETVNGNAGPPSVEVEGSAVGGFHPVHPDRASVVHFHRRRGPAGGVPPWPEGRSGTPRKALRVRYDRETGARPSGWPPGPFW</sequence>
<keyword evidence="2" id="KW-1185">Reference proteome</keyword>
<dbReference type="Proteomes" id="UP000612585">
    <property type="component" value="Unassembled WGS sequence"/>
</dbReference>
<comment type="caution">
    <text evidence="1">The sequence shown here is derived from an EMBL/GenBank/DDBJ whole genome shotgun (WGS) entry which is preliminary data.</text>
</comment>
<proteinExistence type="predicted"/>
<name>A0A8J3ZIH2_9ACTN</name>
<reference evidence="1" key="1">
    <citation type="submission" date="2021-01" db="EMBL/GenBank/DDBJ databases">
        <title>Whole genome shotgun sequence of Virgisporangium aurantiacum NBRC 16421.</title>
        <authorList>
            <person name="Komaki H."/>
            <person name="Tamura T."/>
        </authorList>
    </citation>
    <scope>NUCLEOTIDE SEQUENCE</scope>
    <source>
        <strain evidence="1">NBRC 16421</strain>
    </source>
</reference>
<dbReference type="EMBL" id="BOPG01000116">
    <property type="protein sequence ID" value="GIJ64426.1"/>
    <property type="molecule type" value="Genomic_DNA"/>
</dbReference>
<evidence type="ECO:0000313" key="1">
    <source>
        <dbReference type="EMBL" id="GIJ64426.1"/>
    </source>
</evidence>
<protein>
    <submittedName>
        <fullName evidence="1">Uncharacterized protein</fullName>
    </submittedName>
</protein>